<dbReference type="InterPro" id="IPR036291">
    <property type="entry name" value="NAD(P)-bd_dom_sf"/>
</dbReference>
<dbReference type="InterPro" id="IPR050259">
    <property type="entry name" value="SDR"/>
</dbReference>
<keyword evidence="2" id="KW-0560">Oxidoreductase</keyword>
<dbReference type="SUPFAM" id="SSF51735">
    <property type="entry name" value="NAD(P)-binding Rossmann-fold domains"/>
    <property type="match status" value="1"/>
</dbReference>
<proteinExistence type="inferred from homology"/>
<dbReference type="Pfam" id="PF13561">
    <property type="entry name" value="adh_short_C2"/>
    <property type="match status" value="1"/>
</dbReference>
<comment type="similarity">
    <text evidence="1">Belongs to the short-chain dehydrogenases/reductases (SDR) family.</text>
</comment>
<dbReference type="Proteomes" id="UP000198828">
    <property type="component" value="Unassembled WGS sequence"/>
</dbReference>
<protein>
    <submittedName>
        <fullName evidence="3">NAD(P)-dependent dehydrogenase, short-chain alcohol dehydrogenase family</fullName>
    </submittedName>
</protein>
<dbReference type="PANTHER" id="PTHR42879">
    <property type="entry name" value="3-OXOACYL-(ACYL-CARRIER-PROTEIN) REDUCTASE"/>
    <property type="match status" value="1"/>
</dbReference>
<dbReference type="Gene3D" id="3.40.50.720">
    <property type="entry name" value="NAD(P)-binding Rossmann-like Domain"/>
    <property type="match status" value="1"/>
</dbReference>
<keyword evidence="4" id="KW-1185">Reference proteome</keyword>
<dbReference type="FunFam" id="3.40.50.720:FF:000084">
    <property type="entry name" value="Short-chain dehydrogenase reductase"/>
    <property type="match status" value="1"/>
</dbReference>
<dbReference type="PANTHER" id="PTHR42879:SF2">
    <property type="entry name" value="3-OXOACYL-[ACYL-CARRIER-PROTEIN] REDUCTASE FABG"/>
    <property type="match status" value="1"/>
</dbReference>
<dbReference type="PRINTS" id="PR00080">
    <property type="entry name" value="SDRFAMILY"/>
</dbReference>
<dbReference type="PROSITE" id="PS00061">
    <property type="entry name" value="ADH_SHORT"/>
    <property type="match status" value="1"/>
</dbReference>
<reference evidence="3 4" key="1">
    <citation type="submission" date="2016-10" db="EMBL/GenBank/DDBJ databases">
        <authorList>
            <person name="de Groot N.N."/>
        </authorList>
    </citation>
    <scope>NUCLEOTIDE SEQUENCE [LARGE SCALE GENOMIC DNA]</scope>
    <source>
        <strain evidence="3 4">DSM 23310</strain>
    </source>
</reference>
<dbReference type="AlphaFoldDB" id="A0A1H2ZJ39"/>
<evidence type="ECO:0000256" key="1">
    <source>
        <dbReference type="ARBA" id="ARBA00006484"/>
    </source>
</evidence>
<dbReference type="RefSeq" id="WP_093753031.1">
    <property type="nucleotide sequence ID" value="NZ_FNNG01000007.1"/>
</dbReference>
<organism evidence="3 4">
    <name type="scientific">Tepidimicrobium xylanilyticum</name>
    <dbReference type="NCBI Taxonomy" id="1123352"/>
    <lineage>
        <taxon>Bacteria</taxon>
        <taxon>Bacillati</taxon>
        <taxon>Bacillota</taxon>
        <taxon>Tissierellia</taxon>
        <taxon>Tissierellales</taxon>
        <taxon>Tepidimicrobiaceae</taxon>
        <taxon>Tepidimicrobium</taxon>
    </lineage>
</organism>
<evidence type="ECO:0000313" key="4">
    <source>
        <dbReference type="Proteomes" id="UP000198828"/>
    </source>
</evidence>
<evidence type="ECO:0000256" key="2">
    <source>
        <dbReference type="ARBA" id="ARBA00023002"/>
    </source>
</evidence>
<dbReference type="GO" id="GO:0016491">
    <property type="term" value="F:oxidoreductase activity"/>
    <property type="evidence" value="ECO:0007669"/>
    <property type="project" value="UniProtKB-KW"/>
</dbReference>
<evidence type="ECO:0000313" key="3">
    <source>
        <dbReference type="EMBL" id="SDX17473.1"/>
    </source>
</evidence>
<name>A0A1H2ZJ39_9FIRM</name>
<dbReference type="EMBL" id="FNNG01000007">
    <property type="protein sequence ID" value="SDX17473.1"/>
    <property type="molecule type" value="Genomic_DNA"/>
</dbReference>
<gene>
    <name evidence="3" type="ORF">SAMN05660923_01857</name>
</gene>
<dbReference type="PRINTS" id="PR00081">
    <property type="entry name" value="GDHRDH"/>
</dbReference>
<dbReference type="InterPro" id="IPR020904">
    <property type="entry name" value="Sc_DH/Rdtase_CS"/>
</dbReference>
<dbReference type="InterPro" id="IPR002347">
    <property type="entry name" value="SDR_fam"/>
</dbReference>
<accession>A0A1H2ZJ39</accession>
<dbReference type="OrthoDB" id="9803333at2"/>
<sequence>MKLKDKVVILTGASSGMGRAGALKFAEEGARVVAIARRKEKLEELVEASKNLSGQIHALPGDVSIDEDINRIVKKTIGKFGRIDVLVNNAGILDDYLSADNMTDEMWNKVLDVNLTGPMKLIRSVINYMIDQGSGNIINIASIGGLYGARGGMAYVTSKHGMIGMTKHIGYMFQDKGIRCNAIAPGSVKTEIGDSVGNPNKAVLDKLMTGLQILPVAGEAEDIANIMVFLASDESRFINGATIVADGGWTAF</sequence>
<dbReference type="GO" id="GO:0008206">
    <property type="term" value="P:bile acid metabolic process"/>
    <property type="evidence" value="ECO:0007669"/>
    <property type="project" value="UniProtKB-ARBA"/>
</dbReference>